<keyword evidence="2" id="KW-0732">Signal</keyword>
<evidence type="ECO:0000313" key="3">
    <source>
        <dbReference type="EMBL" id="CAL8129986.1"/>
    </source>
</evidence>
<gene>
    <name evidence="3" type="ORF">ODALV1_LOCUS23511</name>
</gene>
<sequence length="167" mass="18381">MKNKSRNCILASIFCQLVFIILQTSDGHPIGNTGTPLKLSGSVNPAVNCSQEPAQLQLLTTAVSEMDLAKRFARDLVQQQLAAIVNIMPMDSALYMWEGELVESPEILLLIYSQECQLPNLEAYIRENHPDEEPGLAALQIVGGSASFLEWITNNSRPVNNTARLIT</sequence>
<evidence type="ECO:0000313" key="4">
    <source>
        <dbReference type="Proteomes" id="UP001642540"/>
    </source>
</evidence>
<comment type="caution">
    <text evidence="3">The sequence shown here is derived from an EMBL/GenBank/DDBJ whole genome shotgun (WGS) entry which is preliminary data.</text>
</comment>
<evidence type="ECO:0008006" key="5">
    <source>
        <dbReference type="Google" id="ProtNLM"/>
    </source>
</evidence>
<keyword evidence="4" id="KW-1185">Reference proteome</keyword>
<dbReference type="Gene3D" id="3.30.70.120">
    <property type="match status" value="1"/>
</dbReference>
<accession>A0ABP1RLE6</accession>
<dbReference type="SUPFAM" id="SSF54913">
    <property type="entry name" value="GlnB-like"/>
    <property type="match status" value="1"/>
</dbReference>
<proteinExistence type="inferred from homology"/>
<reference evidence="3 4" key="1">
    <citation type="submission" date="2024-08" db="EMBL/GenBank/DDBJ databases">
        <authorList>
            <person name="Cucini C."/>
            <person name="Frati F."/>
        </authorList>
    </citation>
    <scope>NUCLEOTIDE SEQUENCE [LARGE SCALE GENOMIC DNA]</scope>
</reference>
<comment type="similarity">
    <text evidence="1">Belongs to the CutA family.</text>
</comment>
<dbReference type="InterPro" id="IPR015867">
    <property type="entry name" value="N-reg_PII/ATP_PRibTrfase_C"/>
</dbReference>
<organism evidence="3 4">
    <name type="scientific">Orchesella dallaii</name>
    <dbReference type="NCBI Taxonomy" id="48710"/>
    <lineage>
        <taxon>Eukaryota</taxon>
        <taxon>Metazoa</taxon>
        <taxon>Ecdysozoa</taxon>
        <taxon>Arthropoda</taxon>
        <taxon>Hexapoda</taxon>
        <taxon>Collembola</taxon>
        <taxon>Entomobryomorpha</taxon>
        <taxon>Entomobryoidea</taxon>
        <taxon>Orchesellidae</taxon>
        <taxon>Orchesellinae</taxon>
        <taxon>Orchesella</taxon>
    </lineage>
</organism>
<feature type="chain" id="PRO_5047480756" description="Divalent-cation tolerance protein CutA" evidence="2">
    <location>
        <begin position="28"/>
        <end position="167"/>
    </location>
</feature>
<dbReference type="Pfam" id="PF03091">
    <property type="entry name" value="CutA1"/>
    <property type="match status" value="1"/>
</dbReference>
<evidence type="ECO:0000256" key="2">
    <source>
        <dbReference type="SAM" id="SignalP"/>
    </source>
</evidence>
<dbReference type="InterPro" id="IPR004323">
    <property type="entry name" value="Ion_tolerance_CutA"/>
</dbReference>
<dbReference type="PANTHER" id="PTHR23419:SF8">
    <property type="entry name" value="FI09726P"/>
    <property type="match status" value="1"/>
</dbReference>
<dbReference type="Proteomes" id="UP001642540">
    <property type="component" value="Unassembled WGS sequence"/>
</dbReference>
<protein>
    <recommendedName>
        <fullName evidence="5">Divalent-cation tolerance protein CutA</fullName>
    </recommendedName>
</protein>
<dbReference type="PANTHER" id="PTHR23419">
    <property type="entry name" value="DIVALENT CATION TOLERANCE CUTA-RELATED"/>
    <property type="match status" value="1"/>
</dbReference>
<evidence type="ECO:0000256" key="1">
    <source>
        <dbReference type="ARBA" id="ARBA00010169"/>
    </source>
</evidence>
<name>A0ABP1RLE6_9HEXA</name>
<feature type="signal peptide" evidence="2">
    <location>
        <begin position="1"/>
        <end position="27"/>
    </location>
</feature>
<dbReference type="EMBL" id="CAXLJM020000081">
    <property type="protein sequence ID" value="CAL8129986.1"/>
    <property type="molecule type" value="Genomic_DNA"/>
</dbReference>
<dbReference type="InterPro" id="IPR011322">
    <property type="entry name" value="N-reg_PII-like_a/b"/>
</dbReference>